<dbReference type="VEuPathDB" id="FungiDB:GGTG_03664"/>
<protein>
    <submittedName>
        <fullName evidence="1 2">Uncharacterized protein</fullName>
    </submittedName>
</protein>
<dbReference type="HOGENOM" id="CLU_1619109_0_0_1"/>
<keyword evidence="3" id="KW-1185">Reference proteome</keyword>
<organism evidence="1">
    <name type="scientific">Gaeumannomyces tritici (strain R3-111a-1)</name>
    <name type="common">Wheat and barley take-all root rot fungus</name>
    <name type="synonym">Gaeumannomyces graminis var. tritici</name>
    <dbReference type="NCBI Taxonomy" id="644352"/>
    <lineage>
        <taxon>Eukaryota</taxon>
        <taxon>Fungi</taxon>
        <taxon>Dikarya</taxon>
        <taxon>Ascomycota</taxon>
        <taxon>Pezizomycotina</taxon>
        <taxon>Sordariomycetes</taxon>
        <taxon>Sordariomycetidae</taxon>
        <taxon>Magnaporthales</taxon>
        <taxon>Magnaporthaceae</taxon>
        <taxon>Gaeumannomyces</taxon>
    </lineage>
</organism>
<dbReference type="EnsemblFungi" id="EJT78564">
    <property type="protein sequence ID" value="EJT78564"/>
    <property type="gene ID" value="GGTG_03664"/>
</dbReference>
<name>J3NQV8_GAET3</name>
<sequence>MDRDMFISLARFTTHPVQQLNLDTSRTFPLCVHAIAIHVSISASITAPITGLPAGSALACSDWVDTTADRPSFLDRLATAGRKLPPAVWDLRMPMCVDSVAASFPRLAWVEAAWRVGGRRGEGRTPRGGWPRPSWRSPLDVRAGTFIGRDNIDPDSRFPMRMLV</sequence>
<accession>J3NQV8</accession>
<reference evidence="1" key="3">
    <citation type="submission" date="2010-09" db="EMBL/GenBank/DDBJ databases">
        <title>Annotation of Gaeumannomyces graminis var. tritici R3-111a-1.</title>
        <authorList>
            <consortium name="The Broad Institute Genome Sequencing Platform"/>
            <person name="Ma L.-J."/>
            <person name="Dead R."/>
            <person name="Young S.K."/>
            <person name="Zeng Q."/>
            <person name="Gargeya S."/>
            <person name="Fitzgerald M."/>
            <person name="Haas B."/>
            <person name="Abouelleil A."/>
            <person name="Alvarado L."/>
            <person name="Arachchi H.M."/>
            <person name="Berlin A."/>
            <person name="Brown A."/>
            <person name="Chapman S.B."/>
            <person name="Chen Z."/>
            <person name="Dunbar C."/>
            <person name="Freedman E."/>
            <person name="Gearin G."/>
            <person name="Gellesch M."/>
            <person name="Goldberg J."/>
            <person name="Griggs A."/>
            <person name="Gujja S."/>
            <person name="Heiman D."/>
            <person name="Howarth C."/>
            <person name="Larson L."/>
            <person name="Lui A."/>
            <person name="MacDonald P.J.P."/>
            <person name="Mehta T."/>
            <person name="Montmayeur A."/>
            <person name="Murphy C."/>
            <person name="Neiman D."/>
            <person name="Pearson M."/>
            <person name="Priest M."/>
            <person name="Roberts A."/>
            <person name="Saif S."/>
            <person name="Shea T."/>
            <person name="Shenoy N."/>
            <person name="Sisk P."/>
            <person name="Stolte C."/>
            <person name="Sykes S."/>
            <person name="Yandava C."/>
            <person name="Wortman J."/>
            <person name="Nusbaum C."/>
            <person name="Birren B."/>
        </authorList>
    </citation>
    <scope>NUCLEOTIDE SEQUENCE</scope>
    <source>
        <strain evidence="1">R3-111a-1</strain>
    </source>
</reference>
<dbReference type="EMBL" id="GL385396">
    <property type="protein sequence ID" value="EJT78564.1"/>
    <property type="molecule type" value="Genomic_DNA"/>
</dbReference>
<dbReference type="GeneID" id="20344122"/>
<reference evidence="1" key="2">
    <citation type="submission" date="2010-07" db="EMBL/GenBank/DDBJ databases">
        <authorList>
            <consortium name="The Broad Institute Genome Sequencing Platform"/>
            <consortium name="Broad Institute Genome Sequencing Center for Infectious Disease"/>
            <person name="Ma L.-J."/>
            <person name="Dead R."/>
            <person name="Young S."/>
            <person name="Zeng Q."/>
            <person name="Koehrsen M."/>
            <person name="Alvarado L."/>
            <person name="Berlin A."/>
            <person name="Chapman S.B."/>
            <person name="Chen Z."/>
            <person name="Freedman E."/>
            <person name="Gellesch M."/>
            <person name="Goldberg J."/>
            <person name="Griggs A."/>
            <person name="Gujja S."/>
            <person name="Heilman E.R."/>
            <person name="Heiman D."/>
            <person name="Hepburn T."/>
            <person name="Howarth C."/>
            <person name="Jen D."/>
            <person name="Larson L."/>
            <person name="Mehta T."/>
            <person name="Neiman D."/>
            <person name="Pearson M."/>
            <person name="Roberts A."/>
            <person name="Saif S."/>
            <person name="Shea T."/>
            <person name="Shenoy N."/>
            <person name="Sisk P."/>
            <person name="Stolte C."/>
            <person name="Sykes S."/>
            <person name="Walk T."/>
            <person name="White J."/>
            <person name="Yandava C."/>
            <person name="Haas B."/>
            <person name="Nusbaum C."/>
            <person name="Birren B."/>
        </authorList>
    </citation>
    <scope>NUCLEOTIDE SEQUENCE</scope>
    <source>
        <strain evidence="1">R3-111a-1</strain>
    </source>
</reference>
<evidence type="ECO:0000313" key="2">
    <source>
        <dbReference type="EnsemblFungi" id="EJT78564"/>
    </source>
</evidence>
<dbReference type="RefSeq" id="XP_009219709.1">
    <property type="nucleotide sequence ID" value="XM_009221445.1"/>
</dbReference>
<evidence type="ECO:0000313" key="3">
    <source>
        <dbReference type="Proteomes" id="UP000006039"/>
    </source>
</evidence>
<reference evidence="2" key="4">
    <citation type="journal article" date="2015" name="G3 (Bethesda)">
        <title>Genome sequences of three phytopathogenic species of the Magnaporthaceae family of fungi.</title>
        <authorList>
            <person name="Okagaki L.H."/>
            <person name="Nunes C.C."/>
            <person name="Sailsbery J."/>
            <person name="Clay B."/>
            <person name="Brown D."/>
            <person name="John T."/>
            <person name="Oh Y."/>
            <person name="Young N."/>
            <person name="Fitzgerald M."/>
            <person name="Haas B.J."/>
            <person name="Zeng Q."/>
            <person name="Young S."/>
            <person name="Adiconis X."/>
            <person name="Fan L."/>
            <person name="Levin J.Z."/>
            <person name="Mitchell T.K."/>
            <person name="Okubara P.A."/>
            <person name="Farman M.L."/>
            <person name="Kohn L.M."/>
            <person name="Birren B."/>
            <person name="Ma L.-J."/>
            <person name="Dean R.A."/>
        </authorList>
    </citation>
    <scope>NUCLEOTIDE SEQUENCE</scope>
    <source>
        <strain evidence="2">R3-111a-1</strain>
    </source>
</reference>
<proteinExistence type="predicted"/>
<gene>
    <name evidence="2" type="primary">20344122</name>
    <name evidence="1" type="ORF">GGTG_03664</name>
</gene>
<reference evidence="3" key="1">
    <citation type="submission" date="2010-07" db="EMBL/GenBank/DDBJ databases">
        <title>The genome sequence of Gaeumannomyces graminis var. tritici strain R3-111a-1.</title>
        <authorList>
            <consortium name="The Broad Institute Genome Sequencing Platform"/>
            <person name="Ma L.-J."/>
            <person name="Dead R."/>
            <person name="Young S."/>
            <person name="Zeng Q."/>
            <person name="Koehrsen M."/>
            <person name="Alvarado L."/>
            <person name="Berlin A."/>
            <person name="Chapman S.B."/>
            <person name="Chen Z."/>
            <person name="Freedman E."/>
            <person name="Gellesch M."/>
            <person name="Goldberg J."/>
            <person name="Griggs A."/>
            <person name="Gujja S."/>
            <person name="Heilman E.R."/>
            <person name="Heiman D."/>
            <person name="Hepburn T."/>
            <person name="Howarth C."/>
            <person name="Jen D."/>
            <person name="Larson L."/>
            <person name="Mehta T."/>
            <person name="Neiman D."/>
            <person name="Pearson M."/>
            <person name="Roberts A."/>
            <person name="Saif S."/>
            <person name="Shea T."/>
            <person name="Shenoy N."/>
            <person name="Sisk P."/>
            <person name="Stolte C."/>
            <person name="Sykes S."/>
            <person name="Walk T."/>
            <person name="White J."/>
            <person name="Yandava C."/>
            <person name="Haas B."/>
            <person name="Nusbaum C."/>
            <person name="Birren B."/>
        </authorList>
    </citation>
    <scope>NUCLEOTIDE SEQUENCE [LARGE SCALE GENOMIC DNA]</scope>
    <source>
        <strain evidence="3">R3-111a-1</strain>
    </source>
</reference>
<dbReference type="Proteomes" id="UP000006039">
    <property type="component" value="Unassembled WGS sequence"/>
</dbReference>
<dbReference type="AlphaFoldDB" id="J3NQV8"/>
<reference evidence="2" key="5">
    <citation type="submission" date="2018-04" db="UniProtKB">
        <authorList>
            <consortium name="EnsemblFungi"/>
        </authorList>
    </citation>
    <scope>IDENTIFICATION</scope>
    <source>
        <strain evidence="2">R3-111a-1</strain>
    </source>
</reference>
<evidence type="ECO:0000313" key="1">
    <source>
        <dbReference type="EMBL" id="EJT78564.1"/>
    </source>
</evidence>